<feature type="domain" description="Histidine kinase" evidence="7">
    <location>
        <begin position="344"/>
        <end position="570"/>
    </location>
</feature>
<dbReference type="PANTHER" id="PTHR43304:SF1">
    <property type="entry name" value="PAC DOMAIN-CONTAINING PROTEIN"/>
    <property type="match status" value="1"/>
</dbReference>
<dbReference type="Gene3D" id="1.10.287.130">
    <property type="match status" value="1"/>
</dbReference>
<dbReference type="Proteomes" id="UP000199702">
    <property type="component" value="Unassembled WGS sequence"/>
</dbReference>
<gene>
    <name evidence="9" type="ORF">SAMN05660918_2157</name>
</gene>
<proteinExistence type="predicted"/>
<keyword evidence="6" id="KW-1133">Transmembrane helix</keyword>
<dbReference type="Pfam" id="PF02518">
    <property type="entry name" value="HATPase_c"/>
    <property type="match status" value="1"/>
</dbReference>
<dbReference type="InterPro" id="IPR000014">
    <property type="entry name" value="PAS"/>
</dbReference>
<dbReference type="Gene3D" id="2.10.70.100">
    <property type="match status" value="1"/>
</dbReference>
<evidence type="ECO:0000259" key="7">
    <source>
        <dbReference type="PROSITE" id="PS50109"/>
    </source>
</evidence>
<comment type="catalytic activity">
    <reaction evidence="1">
        <text>ATP + protein L-histidine = ADP + protein N-phospho-L-histidine.</text>
        <dbReference type="EC" id="2.7.13.3"/>
    </reaction>
</comment>
<evidence type="ECO:0000256" key="2">
    <source>
        <dbReference type="ARBA" id="ARBA00012438"/>
    </source>
</evidence>
<dbReference type="PROSITE" id="PS50113">
    <property type="entry name" value="PAC"/>
    <property type="match status" value="1"/>
</dbReference>
<dbReference type="InterPro" id="IPR003661">
    <property type="entry name" value="HisK_dim/P_dom"/>
</dbReference>
<sequence>MIFVSALTYRHVDLLISSSKSVAHSYKVTVEIEQLYTNIKDLELERRNYLLVKNKNLIQNIADLKKEITKNIIRIEFLTKDNLKQKLLLKKLEVLVNEKFKIVDETVNHDVPLTVDDIEGNLLSGKMVMDKIKIFIRIMLANEKKLLTERTAKNSNITDTTPAIIYITLFSTIAIITMAFVKISRDLEEMRQKNEQLALNNESNHLTEQIGDFGTWYLNLETNEYTFSENEYRLLGLKPYAFEASLEGFLKYIHPDDLSYVKDIILKMITKDKVVPFTYRVIRADGSLRYLRGNGKIVANKSGEKILIGTTSDVTDEVLTNQAIEERNRELEANNKELQTFNYVASHDLQEPLRKIQTFISRLVDKDLDSLSENGKQYLLRIQDSSQRMRVLIDDLLKFSRANKTEQIFEKTDLNEVLDNSKLELAQIIEEKKAKIINDKLPNLNVIPFQVQQLFTNLISNSLKYSQENVAPIIAINISKVDASEEDSIPVNEKNKYYKIIFKDNGIGFDSEYSEKIFLLFNRLHNKDEYSGTGIGLAICKKIVENHKGFIFADGEINKGATFTIYLPQD</sequence>
<dbReference type="EC" id="2.7.13.3" evidence="2"/>
<dbReference type="SMART" id="SM00387">
    <property type="entry name" value="HATPase_c"/>
    <property type="match status" value="1"/>
</dbReference>
<evidence type="ECO:0000313" key="9">
    <source>
        <dbReference type="EMBL" id="SEJ01480.1"/>
    </source>
</evidence>
<keyword evidence="6" id="KW-0812">Transmembrane</keyword>
<dbReference type="Gene3D" id="3.30.565.10">
    <property type="entry name" value="Histidine kinase-like ATPase, C-terminal domain"/>
    <property type="match status" value="1"/>
</dbReference>
<name>A0A1H6VL79_9FLAO</name>
<evidence type="ECO:0000313" key="10">
    <source>
        <dbReference type="Proteomes" id="UP000199702"/>
    </source>
</evidence>
<dbReference type="RefSeq" id="WP_177169155.1">
    <property type="nucleotide sequence ID" value="NZ_CBCSJU010000006.1"/>
</dbReference>
<dbReference type="NCBIfam" id="TIGR00229">
    <property type="entry name" value="sensory_box"/>
    <property type="match status" value="1"/>
</dbReference>
<dbReference type="PANTHER" id="PTHR43304">
    <property type="entry name" value="PHYTOCHROME-LIKE PROTEIN CPH1"/>
    <property type="match status" value="1"/>
</dbReference>
<dbReference type="AlphaFoldDB" id="A0A1H6VL79"/>
<dbReference type="Pfam" id="PF00512">
    <property type="entry name" value="HisKA"/>
    <property type="match status" value="1"/>
</dbReference>
<dbReference type="InterPro" id="IPR000700">
    <property type="entry name" value="PAS-assoc_C"/>
</dbReference>
<organism evidence="9 10">
    <name type="scientific">Flavobacterium terrigena</name>
    <dbReference type="NCBI Taxonomy" id="402734"/>
    <lineage>
        <taxon>Bacteria</taxon>
        <taxon>Pseudomonadati</taxon>
        <taxon>Bacteroidota</taxon>
        <taxon>Flavobacteriia</taxon>
        <taxon>Flavobacteriales</taxon>
        <taxon>Flavobacteriaceae</taxon>
        <taxon>Flavobacterium</taxon>
    </lineage>
</organism>
<dbReference type="PROSITE" id="PS50109">
    <property type="entry name" value="HIS_KIN"/>
    <property type="match status" value="1"/>
</dbReference>
<dbReference type="InterPro" id="IPR052162">
    <property type="entry name" value="Sensor_kinase/Photoreceptor"/>
</dbReference>
<dbReference type="InterPro" id="IPR013655">
    <property type="entry name" value="PAS_fold_3"/>
</dbReference>
<dbReference type="EMBL" id="FNYA01000005">
    <property type="protein sequence ID" value="SEJ01480.1"/>
    <property type="molecule type" value="Genomic_DNA"/>
</dbReference>
<dbReference type="SMART" id="SM00388">
    <property type="entry name" value="HisKA"/>
    <property type="match status" value="1"/>
</dbReference>
<feature type="transmembrane region" description="Helical" evidence="6">
    <location>
        <begin position="163"/>
        <end position="183"/>
    </location>
</feature>
<accession>A0A1H6VL79</accession>
<dbReference type="InterPro" id="IPR036890">
    <property type="entry name" value="HATPase_C_sf"/>
</dbReference>
<dbReference type="InterPro" id="IPR005467">
    <property type="entry name" value="His_kinase_dom"/>
</dbReference>
<keyword evidence="5" id="KW-0418">Kinase</keyword>
<keyword evidence="3" id="KW-0597">Phosphoprotein</keyword>
<dbReference type="InterPro" id="IPR035965">
    <property type="entry name" value="PAS-like_dom_sf"/>
</dbReference>
<evidence type="ECO:0000256" key="1">
    <source>
        <dbReference type="ARBA" id="ARBA00000085"/>
    </source>
</evidence>
<evidence type="ECO:0000256" key="4">
    <source>
        <dbReference type="ARBA" id="ARBA00022679"/>
    </source>
</evidence>
<dbReference type="Pfam" id="PF08447">
    <property type="entry name" value="PAS_3"/>
    <property type="match status" value="1"/>
</dbReference>
<reference evidence="10" key="1">
    <citation type="submission" date="2016-10" db="EMBL/GenBank/DDBJ databases">
        <authorList>
            <person name="Varghese N."/>
            <person name="Submissions S."/>
        </authorList>
    </citation>
    <scope>NUCLEOTIDE SEQUENCE [LARGE SCALE GENOMIC DNA]</scope>
    <source>
        <strain evidence="10">DSM 17934</strain>
    </source>
</reference>
<keyword evidence="4" id="KW-0808">Transferase</keyword>
<dbReference type="GO" id="GO:0000155">
    <property type="term" value="F:phosphorelay sensor kinase activity"/>
    <property type="evidence" value="ECO:0007669"/>
    <property type="project" value="InterPro"/>
</dbReference>
<evidence type="ECO:0000256" key="5">
    <source>
        <dbReference type="ARBA" id="ARBA00022777"/>
    </source>
</evidence>
<evidence type="ECO:0000256" key="6">
    <source>
        <dbReference type="SAM" id="Phobius"/>
    </source>
</evidence>
<keyword evidence="10" id="KW-1185">Reference proteome</keyword>
<dbReference type="CDD" id="cd00082">
    <property type="entry name" value="HisKA"/>
    <property type="match status" value="1"/>
</dbReference>
<protein>
    <recommendedName>
        <fullName evidence="2">histidine kinase</fullName>
        <ecNumber evidence="2">2.7.13.3</ecNumber>
    </recommendedName>
</protein>
<dbReference type="SUPFAM" id="SSF55874">
    <property type="entry name" value="ATPase domain of HSP90 chaperone/DNA topoisomerase II/histidine kinase"/>
    <property type="match status" value="1"/>
</dbReference>
<dbReference type="SUPFAM" id="SSF47384">
    <property type="entry name" value="Homodimeric domain of signal transducing histidine kinase"/>
    <property type="match status" value="1"/>
</dbReference>
<dbReference type="InterPro" id="IPR004358">
    <property type="entry name" value="Sig_transdc_His_kin-like_C"/>
</dbReference>
<keyword evidence="6" id="KW-0472">Membrane</keyword>
<evidence type="ECO:0000259" key="8">
    <source>
        <dbReference type="PROSITE" id="PS50113"/>
    </source>
</evidence>
<dbReference type="Pfam" id="PF05227">
    <property type="entry name" value="CHASE3"/>
    <property type="match status" value="1"/>
</dbReference>
<dbReference type="SUPFAM" id="SSF55785">
    <property type="entry name" value="PYP-like sensor domain (PAS domain)"/>
    <property type="match status" value="1"/>
</dbReference>
<feature type="domain" description="PAC" evidence="8">
    <location>
        <begin position="275"/>
        <end position="326"/>
    </location>
</feature>
<dbReference type="CDD" id="cd00130">
    <property type="entry name" value="PAS"/>
    <property type="match status" value="1"/>
</dbReference>
<dbReference type="InterPro" id="IPR003594">
    <property type="entry name" value="HATPase_dom"/>
</dbReference>
<evidence type="ECO:0000256" key="3">
    <source>
        <dbReference type="ARBA" id="ARBA00022553"/>
    </source>
</evidence>
<dbReference type="InterPro" id="IPR036097">
    <property type="entry name" value="HisK_dim/P_sf"/>
</dbReference>
<dbReference type="InterPro" id="IPR007891">
    <property type="entry name" value="CHASE3"/>
</dbReference>
<dbReference type="STRING" id="402734.SAMN05660918_2157"/>
<dbReference type="Gene3D" id="3.30.450.20">
    <property type="entry name" value="PAS domain"/>
    <property type="match status" value="1"/>
</dbReference>
<dbReference type="PRINTS" id="PR00344">
    <property type="entry name" value="BCTRLSENSOR"/>
</dbReference>